<dbReference type="EMBL" id="MIEK01000005">
    <property type="protein sequence ID" value="OEH83542.1"/>
    <property type="molecule type" value="Genomic_DNA"/>
</dbReference>
<protein>
    <recommendedName>
        <fullName evidence="8">TraD/TraG TraM recognition site domain-containing protein</fullName>
    </recommendedName>
</protein>
<dbReference type="PANTHER" id="PTHR37937">
    <property type="entry name" value="CONJUGATIVE TRANSFER: DNA TRANSPORT"/>
    <property type="match status" value="1"/>
</dbReference>
<dbReference type="InterPro" id="IPR051539">
    <property type="entry name" value="T4SS-coupling_protein"/>
</dbReference>
<dbReference type="GO" id="GO:0005886">
    <property type="term" value="C:plasma membrane"/>
    <property type="evidence" value="ECO:0007669"/>
    <property type="project" value="UniProtKB-SubCell"/>
</dbReference>
<dbReference type="InterPro" id="IPR032689">
    <property type="entry name" value="TraG-D_C"/>
</dbReference>
<evidence type="ECO:0000256" key="7">
    <source>
        <dbReference type="SAM" id="Phobius"/>
    </source>
</evidence>
<dbReference type="Pfam" id="PF12696">
    <property type="entry name" value="TraG-D_C"/>
    <property type="match status" value="1"/>
</dbReference>
<name>A0A1E5L050_9ENTE</name>
<dbReference type="PANTHER" id="PTHR37937:SF1">
    <property type="entry name" value="CONJUGATIVE TRANSFER: DNA TRANSPORT"/>
    <property type="match status" value="1"/>
</dbReference>
<keyword evidence="6 7" id="KW-0472">Membrane</keyword>
<comment type="caution">
    <text evidence="9">The sequence shown here is derived from an EMBL/GenBank/DDBJ whole genome shotgun (WGS) entry which is preliminary data.</text>
</comment>
<feature type="transmembrane region" description="Helical" evidence="7">
    <location>
        <begin position="32"/>
        <end position="53"/>
    </location>
</feature>
<feature type="transmembrane region" description="Helical" evidence="7">
    <location>
        <begin position="73"/>
        <end position="94"/>
    </location>
</feature>
<evidence type="ECO:0000313" key="10">
    <source>
        <dbReference type="Proteomes" id="UP000095256"/>
    </source>
</evidence>
<dbReference type="Gene3D" id="3.40.50.300">
    <property type="entry name" value="P-loop containing nucleotide triphosphate hydrolases"/>
    <property type="match status" value="1"/>
</dbReference>
<dbReference type="STRING" id="762845.BCR26_08660"/>
<evidence type="ECO:0000259" key="8">
    <source>
        <dbReference type="Pfam" id="PF12696"/>
    </source>
</evidence>
<evidence type="ECO:0000256" key="5">
    <source>
        <dbReference type="ARBA" id="ARBA00022989"/>
    </source>
</evidence>
<dbReference type="AlphaFoldDB" id="A0A1E5L050"/>
<evidence type="ECO:0000256" key="6">
    <source>
        <dbReference type="ARBA" id="ARBA00023136"/>
    </source>
</evidence>
<keyword evidence="10" id="KW-1185">Reference proteome</keyword>
<evidence type="ECO:0000256" key="4">
    <source>
        <dbReference type="ARBA" id="ARBA00022692"/>
    </source>
</evidence>
<dbReference type="NCBIfam" id="NF045973">
    <property type="entry name" value="conju_CD1115"/>
    <property type="match status" value="1"/>
</dbReference>
<dbReference type="Proteomes" id="UP000095256">
    <property type="component" value="Unassembled WGS sequence"/>
</dbReference>
<evidence type="ECO:0000256" key="3">
    <source>
        <dbReference type="ARBA" id="ARBA00022475"/>
    </source>
</evidence>
<dbReference type="InterPro" id="IPR027417">
    <property type="entry name" value="P-loop_NTPase"/>
</dbReference>
<proteinExistence type="inferred from homology"/>
<keyword evidence="4 7" id="KW-0812">Transmembrane</keyword>
<accession>A0A1E5L050</accession>
<sequence length="843" mass="96457">MDGQCSEECANVFISKLKKYFAKADQPLAKRVLMGIVIVVATLFANLITSAFYNIFVALPEGMPTTSMLGFHMIRYSFTYVIIYGLSVGIYYFLWLKIKISYEPIEEGKKATSRFTTLDELIAQYKQVPLKSNNSEETYEGLSGTIVARHKDKLFIDTDPAHNFTLGRSRSAKGQTKVLPDMDVYSRSEEKPHLVIASGKYELAVAAIPEYIRRGYEPSVLNLIHLERSFMYNCVDLVKQAYLEKDIDNAIELCKTFSYPLYHNDEAKEPVWEETAMALVNAVILALCYEFIEKSDSPKETEKYVSMYAVSNMLVELGTPDESGDTLLDRYFDSLPPGNPAKMEYSTVKYAEGQMRSSIFATTQAKLRNFIAPKVAKMMSKSTFDFRRCTKDSTVIDMTAEVEIHGIVNTEIPGEYTLSYEITNEFGDLITCKRQISVVEQQEYSSYPNKNEYFTGVDDLIMPVNSKFDPREGMKCLYYYKPQAVFLVLPDYIQTNYIIASTWISQLYHVLSEFASNCPGDKLLKRIRIILDEFGNLPGFSNMSSMLSVGAGRGILFDFYVQHPHQLHDKYGEKVGEMIEDEAMNYFLLMTRSQKAREDFSALLGKKEITVQSRSGGVFDINKQVTETLDVRPLLEDYELGRLEEGEVVVDRSIHRQDLKGNPVVPYPIFNTGEDGKLMYAHKYLTDQFDPGGSWQDLGLPYVPDIPLEQYSRNFVERIKSPLSMQDNEKMNDLKRKELQEIMNEPEAALDNVYEGVGGNEIATDLEKIDTVYLPGERKQLVEVYGPGHLVTIHQTLVKDKPENEHLIDEFDYYDQYFSYLQKEENKKVLESLQFLGYFTEKQ</sequence>
<evidence type="ECO:0000256" key="1">
    <source>
        <dbReference type="ARBA" id="ARBA00004651"/>
    </source>
</evidence>
<reference evidence="9 10" key="1">
    <citation type="submission" date="2016-09" db="EMBL/GenBank/DDBJ databases">
        <authorList>
            <person name="Capua I."/>
            <person name="De Benedictis P."/>
            <person name="Joannis T."/>
            <person name="Lombin L.H."/>
            <person name="Cattoli G."/>
        </authorList>
    </citation>
    <scope>NUCLEOTIDE SEQUENCE [LARGE SCALE GENOMIC DNA]</scope>
    <source>
        <strain evidence="9 10">LMG 25899</strain>
    </source>
</reference>
<evidence type="ECO:0000256" key="2">
    <source>
        <dbReference type="ARBA" id="ARBA00008806"/>
    </source>
</evidence>
<dbReference type="Pfam" id="PF02534">
    <property type="entry name" value="T4SS-DNA_transf"/>
    <property type="match status" value="1"/>
</dbReference>
<feature type="domain" description="TraD/TraG TraM recognition site" evidence="8">
    <location>
        <begin position="527"/>
        <end position="644"/>
    </location>
</feature>
<keyword evidence="5 7" id="KW-1133">Transmembrane helix</keyword>
<dbReference type="CDD" id="cd01127">
    <property type="entry name" value="TrwB_TraG_TraD_VirD4"/>
    <property type="match status" value="1"/>
</dbReference>
<dbReference type="InterPro" id="IPR003688">
    <property type="entry name" value="TraG/VirD4"/>
</dbReference>
<gene>
    <name evidence="9" type="ORF">BCR26_08660</name>
</gene>
<evidence type="ECO:0000313" key="9">
    <source>
        <dbReference type="EMBL" id="OEH83542.1"/>
    </source>
</evidence>
<dbReference type="SUPFAM" id="SSF52540">
    <property type="entry name" value="P-loop containing nucleoside triphosphate hydrolases"/>
    <property type="match status" value="1"/>
</dbReference>
<keyword evidence="3" id="KW-1003">Cell membrane</keyword>
<comment type="subcellular location">
    <subcellularLocation>
        <location evidence="1">Cell membrane</location>
        <topology evidence="1">Multi-pass membrane protein</topology>
    </subcellularLocation>
</comment>
<organism evidence="9 10">
    <name type="scientific">Enterococcus rivorum</name>
    <dbReference type="NCBI Taxonomy" id="762845"/>
    <lineage>
        <taxon>Bacteria</taxon>
        <taxon>Bacillati</taxon>
        <taxon>Bacillota</taxon>
        <taxon>Bacilli</taxon>
        <taxon>Lactobacillales</taxon>
        <taxon>Enterococcaceae</taxon>
        <taxon>Enterococcus</taxon>
    </lineage>
</organism>
<comment type="similarity">
    <text evidence="2">Belongs to the VirD4/TraG family.</text>
</comment>